<evidence type="ECO:0000313" key="6">
    <source>
        <dbReference type="Proteomes" id="UP001160390"/>
    </source>
</evidence>
<dbReference type="SUPFAM" id="SSF52218">
    <property type="entry name" value="Flavoproteins"/>
    <property type="match status" value="1"/>
</dbReference>
<dbReference type="GO" id="GO:0016705">
    <property type="term" value="F:oxidoreductase activity, acting on paired donors, with incorporation or reduction of molecular oxygen"/>
    <property type="evidence" value="ECO:0007669"/>
    <property type="project" value="InterPro"/>
</dbReference>
<sequence length="409" mass="46264">MLKGIDPQIQQRVSDDSIINDLITFLEAGYETTSRMLSDTFYHLFKNPETFAKTQQEVDPVCGKGPVTLAHIPKLGYINGALRETLRIDSTIPTIGLSSYEFKPERMTEENFNHLNREFPNCRKLFGNSKRSCISRAFAWQELLITMAVFLQNFDFTLEPNNYILQRKESLTLKSGGLKMRAKFRDNLTSQALERRLTGSSTNPELPCKQNDVLTDDQNVGVPNENFACLEYWYLQGMGLECPGSLPSDHPVVIVTASYGGEPSDDADRFVSWILTQQEIGKEFQRVSHAVFGCGNSEWVTSFHKIPMLVETRLEELISQRLAELGKTTVSTCAAFTDFEVWEYAIIWPAVKERYGTSGSATERSNLNVMVSNTRTAIPQQNSKRAVINESKTLTKGCEERFMKGCILR</sequence>
<dbReference type="PRINTS" id="PR00385">
    <property type="entry name" value="P450"/>
</dbReference>
<dbReference type="InterPro" id="IPR050121">
    <property type="entry name" value="Cytochrome_P450_monoxygenase"/>
</dbReference>
<dbReference type="GO" id="GO:0004497">
    <property type="term" value="F:monooxygenase activity"/>
    <property type="evidence" value="ECO:0007669"/>
    <property type="project" value="InterPro"/>
</dbReference>
<evidence type="ECO:0000256" key="2">
    <source>
        <dbReference type="ARBA" id="ARBA00022723"/>
    </source>
</evidence>
<dbReference type="InterPro" id="IPR036396">
    <property type="entry name" value="Cyt_P450_sf"/>
</dbReference>
<comment type="caution">
    <text evidence="5">The sequence shown here is derived from an EMBL/GenBank/DDBJ whole genome shotgun (WGS) entry which is preliminary data.</text>
</comment>
<dbReference type="SUPFAM" id="SSF48264">
    <property type="entry name" value="Cytochrome P450"/>
    <property type="match status" value="1"/>
</dbReference>
<organism evidence="5 6">
    <name type="scientific">Clonostachys chloroleuca</name>
    <dbReference type="NCBI Taxonomy" id="1926264"/>
    <lineage>
        <taxon>Eukaryota</taxon>
        <taxon>Fungi</taxon>
        <taxon>Dikarya</taxon>
        <taxon>Ascomycota</taxon>
        <taxon>Pezizomycotina</taxon>
        <taxon>Sordariomycetes</taxon>
        <taxon>Hypocreomycetidae</taxon>
        <taxon>Hypocreales</taxon>
        <taxon>Bionectriaceae</taxon>
        <taxon>Clonostachys</taxon>
    </lineage>
</organism>
<dbReference type="GO" id="GO:0005506">
    <property type="term" value="F:iron ion binding"/>
    <property type="evidence" value="ECO:0007669"/>
    <property type="project" value="InterPro"/>
</dbReference>
<keyword evidence="2" id="KW-0479">Metal-binding</keyword>
<dbReference type="PANTHER" id="PTHR24305:SF108">
    <property type="entry name" value="P450, PUTATIVE (EUROFUNG)-RELATED"/>
    <property type="match status" value="1"/>
</dbReference>
<dbReference type="InterPro" id="IPR002401">
    <property type="entry name" value="Cyt_P450_E_grp-I"/>
</dbReference>
<keyword evidence="1" id="KW-0349">Heme</keyword>
<dbReference type="GO" id="GO:0020037">
    <property type="term" value="F:heme binding"/>
    <property type="evidence" value="ECO:0007669"/>
    <property type="project" value="InterPro"/>
</dbReference>
<dbReference type="Pfam" id="PF00258">
    <property type="entry name" value="Flavodoxin_1"/>
    <property type="match status" value="1"/>
</dbReference>
<feature type="domain" description="Flavodoxin-like" evidence="4">
    <location>
        <begin position="244"/>
        <end position="332"/>
    </location>
</feature>
<dbReference type="InterPro" id="IPR001128">
    <property type="entry name" value="Cyt_P450"/>
</dbReference>
<evidence type="ECO:0000256" key="3">
    <source>
        <dbReference type="ARBA" id="ARBA00023004"/>
    </source>
</evidence>
<keyword evidence="3" id="KW-0408">Iron</keyword>
<dbReference type="Proteomes" id="UP001160390">
    <property type="component" value="Unassembled WGS sequence"/>
</dbReference>
<dbReference type="AlphaFoldDB" id="A0AA35Q8G2"/>
<keyword evidence="6" id="KW-1185">Reference proteome</keyword>
<dbReference type="Pfam" id="PF00067">
    <property type="entry name" value="p450"/>
    <property type="match status" value="1"/>
</dbReference>
<dbReference type="PANTHER" id="PTHR24305">
    <property type="entry name" value="CYTOCHROME P450"/>
    <property type="match status" value="1"/>
</dbReference>
<gene>
    <name evidence="5" type="ORF">CCHLO57077_00016766</name>
</gene>
<dbReference type="Gene3D" id="3.40.50.360">
    <property type="match status" value="1"/>
</dbReference>
<proteinExistence type="predicted"/>
<name>A0AA35Q8G2_9HYPO</name>
<evidence type="ECO:0000256" key="1">
    <source>
        <dbReference type="ARBA" id="ARBA00022617"/>
    </source>
</evidence>
<dbReference type="EMBL" id="CABFNP030001276">
    <property type="protein sequence ID" value="CAI6095987.1"/>
    <property type="molecule type" value="Genomic_DNA"/>
</dbReference>
<evidence type="ECO:0000259" key="4">
    <source>
        <dbReference type="Pfam" id="PF00258"/>
    </source>
</evidence>
<dbReference type="Gene3D" id="1.10.630.10">
    <property type="entry name" value="Cytochrome P450"/>
    <property type="match status" value="2"/>
</dbReference>
<protein>
    <recommendedName>
        <fullName evidence="4">Flavodoxin-like domain-containing protein</fullName>
    </recommendedName>
</protein>
<dbReference type="PRINTS" id="PR00463">
    <property type="entry name" value="EP450I"/>
</dbReference>
<reference evidence="5" key="1">
    <citation type="submission" date="2023-01" db="EMBL/GenBank/DDBJ databases">
        <authorList>
            <person name="Piombo E."/>
        </authorList>
    </citation>
    <scope>NUCLEOTIDE SEQUENCE</scope>
</reference>
<accession>A0AA35Q8G2</accession>
<dbReference type="InterPro" id="IPR029039">
    <property type="entry name" value="Flavoprotein-like_sf"/>
</dbReference>
<dbReference type="InterPro" id="IPR008254">
    <property type="entry name" value="Flavodoxin/NO_synth"/>
</dbReference>
<dbReference type="GO" id="GO:0010181">
    <property type="term" value="F:FMN binding"/>
    <property type="evidence" value="ECO:0007669"/>
    <property type="project" value="InterPro"/>
</dbReference>
<evidence type="ECO:0000313" key="5">
    <source>
        <dbReference type="EMBL" id="CAI6095987.1"/>
    </source>
</evidence>